<evidence type="ECO:0000313" key="1">
    <source>
        <dbReference type="EMBL" id="XDU73496.1"/>
    </source>
</evidence>
<gene>
    <name evidence="1" type="ORF">AB3G37_05175</name>
</gene>
<proteinExistence type="predicted"/>
<dbReference type="EMBL" id="CP165628">
    <property type="protein sequence ID" value="XDU73496.1"/>
    <property type="molecule type" value="Genomic_DNA"/>
</dbReference>
<name>A0AB39VUY5_9GAMM</name>
<accession>A0AB39VUY5</accession>
<organism evidence="1">
    <name type="scientific">Rouxiella sp. WC2420</name>
    <dbReference type="NCBI Taxonomy" id="3234145"/>
    <lineage>
        <taxon>Bacteria</taxon>
        <taxon>Pseudomonadati</taxon>
        <taxon>Pseudomonadota</taxon>
        <taxon>Gammaproteobacteria</taxon>
        <taxon>Enterobacterales</taxon>
        <taxon>Yersiniaceae</taxon>
        <taxon>Rouxiella</taxon>
    </lineage>
</organism>
<sequence length="56" mass="6565">MEGSQRICRLKDADNQYPVDFRRQQGGNWKNLQELTQVSDWNDGTKPTHLPFERCG</sequence>
<dbReference type="RefSeq" id="WP_369789913.1">
    <property type="nucleotide sequence ID" value="NZ_CP165628.1"/>
</dbReference>
<reference evidence="1" key="1">
    <citation type="submission" date="2024-07" db="EMBL/GenBank/DDBJ databases">
        <authorList>
            <person name="Biller S.J."/>
        </authorList>
    </citation>
    <scope>NUCLEOTIDE SEQUENCE</scope>
    <source>
        <strain evidence="1">WC2420</strain>
    </source>
</reference>
<dbReference type="AlphaFoldDB" id="A0AB39VUY5"/>
<protein>
    <submittedName>
        <fullName evidence="1">Uncharacterized protein</fullName>
    </submittedName>
</protein>